<dbReference type="Pfam" id="PF13468">
    <property type="entry name" value="Glyoxalase_3"/>
    <property type="match status" value="1"/>
</dbReference>
<feature type="domain" description="Glyoxalase-like" evidence="1">
    <location>
        <begin position="5"/>
        <end position="202"/>
    </location>
</feature>
<dbReference type="Proteomes" id="UP000190750">
    <property type="component" value="Unassembled WGS sequence"/>
</dbReference>
<accession>A0A1T1AWN4</accession>
<reference evidence="2 3" key="1">
    <citation type="submission" date="2017-01" db="EMBL/GenBank/DDBJ databases">
        <title>Genome sequencing of Rhodoferax fermentans JCM 7819.</title>
        <authorList>
            <person name="Kim Y.J."/>
            <person name="Farh M.E.-A."/>
            <person name="Yang D.-C."/>
        </authorList>
    </citation>
    <scope>NUCLEOTIDE SEQUENCE [LARGE SCALE GENOMIC DNA]</scope>
    <source>
        <strain evidence="2 3">JCM 7819</strain>
    </source>
</reference>
<dbReference type="InterPro" id="IPR025870">
    <property type="entry name" value="Glyoxalase-like_dom"/>
</dbReference>
<name>A0A1T1AWN4_RHOFE</name>
<dbReference type="OrthoDB" id="5801364at2"/>
<protein>
    <recommendedName>
        <fullName evidence="1">Glyoxalase-like domain-containing protein</fullName>
    </recommendedName>
</protein>
<dbReference type="Gene3D" id="3.10.180.10">
    <property type="entry name" value="2,3-Dihydroxybiphenyl 1,2-Dioxygenase, domain 1"/>
    <property type="match status" value="1"/>
</dbReference>
<dbReference type="InterPro" id="IPR029068">
    <property type="entry name" value="Glyas_Bleomycin-R_OHBP_Dase"/>
</dbReference>
<sequence>MKSQIDHLVILAQTLDQGVAWCEATLGVTPGPGGEHPQFGTHNRLIKIATPKFPLAYLEIIAINPEAKSPGDTRTKRWFDMDEAALQAAVAMAPQLVHFVAQTDELQAGRTALKALGIDRGPALQTSRHSRKGLLQWQITVRDDGQRLFDGALPSLIQWGKPDAAEPLRLHPRNSLPRSGVTLQSVAVSHPTAAKLLAAYEAIGLSGVTVDDGPANITVTLNTPKGPVTLQSLGV</sequence>
<gene>
    <name evidence="2" type="ORF">RF819_18775</name>
</gene>
<evidence type="ECO:0000313" key="2">
    <source>
        <dbReference type="EMBL" id="OOV08467.1"/>
    </source>
</evidence>
<evidence type="ECO:0000259" key="1">
    <source>
        <dbReference type="Pfam" id="PF13468"/>
    </source>
</evidence>
<comment type="caution">
    <text evidence="2">The sequence shown here is derived from an EMBL/GenBank/DDBJ whole genome shotgun (WGS) entry which is preliminary data.</text>
</comment>
<organism evidence="2 3">
    <name type="scientific">Rhodoferax fermentans</name>
    <dbReference type="NCBI Taxonomy" id="28066"/>
    <lineage>
        <taxon>Bacteria</taxon>
        <taxon>Pseudomonadati</taxon>
        <taxon>Pseudomonadota</taxon>
        <taxon>Betaproteobacteria</taxon>
        <taxon>Burkholderiales</taxon>
        <taxon>Comamonadaceae</taxon>
        <taxon>Rhodoferax</taxon>
    </lineage>
</organism>
<dbReference type="STRING" id="28066.RF819_18775"/>
<keyword evidence="3" id="KW-1185">Reference proteome</keyword>
<dbReference type="EMBL" id="MTJN01000002">
    <property type="protein sequence ID" value="OOV08467.1"/>
    <property type="molecule type" value="Genomic_DNA"/>
</dbReference>
<evidence type="ECO:0000313" key="3">
    <source>
        <dbReference type="Proteomes" id="UP000190750"/>
    </source>
</evidence>
<dbReference type="RefSeq" id="WP_078366349.1">
    <property type="nucleotide sequence ID" value="NZ_MTJN01000002.1"/>
</dbReference>
<proteinExistence type="predicted"/>
<dbReference type="AlphaFoldDB" id="A0A1T1AWN4"/>